<feature type="region of interest" description="Disordered" evidence="2">
    <location>
        <begin position="213"/>
        <end position="256"/>
    </location>
</feature>
<dbReference type="GeneID" id="54422730"/>
<feature type="compositionally biased region" description="Pro residues" evidence="2">
    <location>
        <begin position="226"/>
        <end position="239"/>
    </location>
</feature>
<dbReference type="RefSeq" id="XP_033532499.1">
    <property type="nucleotide sequence ID" value="XM_033682160.1"/>
</dbReference>
<evidence type="ECO:0000313" key="5">
    <source>
        <dbReference type="RefSeq" id="XP_033532499.1"/>
    </source>
</evidence>
<reference evidence="5" key="2">
    <citation type="submission" date="2020-04" db="EMBL/GenBank/DDBJ databases">
        <authorList>
            <consortium name="NCBI Genome Project"/>
        </authorList>
    </citation>
    <scope>NUCLEOTIDE SEQUENCE</scope>
    <source>
        <strain evidence="5">CBS 781.70</strain>
    </source>
</reference>
<feature type="non-terminal residue" evidence="3">
    <location>
        <position position="1"/>
    </location>
</feature>
<feature type="compositionally biased region" description="Basic and acidic residues" evidence="2">
    <location>
        <begin position="310"/>
        <end position="320"/>
    </location>
</feature>
<sequence length="362" mass="37863">AIRPTRPPRQLLHRPTAVGLESLLQDAAKGVLSRSEKWGLNQAVRDAMGNLRGVSPGTSPAASPGPGRRRGTGSVGRYATLDDAADVGEGRLVDAPRNEAQMQAMLKRMQELEERNKALASLLETEVARLWDLQAKIAETAEGSEMAFALASSVGRVQVLQVCLADGTIPLPDSAHENPVKETKEQLQQAEPSGQAVAADDKLTTGIQVLSERPKIADPPKSHPAQFPPLTNPSIPHPATPTVSTQPTPNPAISSTARDTLFAPASLPARPESFIAASPFLSPHLSTSSRRRNQASAFLFGEDADGNVGDENKATKEKKGGTGGKGGGTGGGTGGVKDAEEKEEVIGMGYLGSAERGDQEGG</sequence>
<name>A0A6G1FYM3_9PEZI</name>
<protein>
    <submittedName>
        <fullName evidence="3 5">Uncharacterized protein</fullName>
    </submittedName>
</protein>
<dbReference type="OrthoDB" id="27140at2759"/>
<evidence type="ECO:0000256" key="2">
    <source>
        <dbReference type="SAM" id="MobiDB-lite"/>
    </source>
</evidence>
<reference evidence="3 5" key="1">
    <citation type="submission" date="2020-01" db="EMBL/GenBank/DDBJ databases">
        <authorList>
            <consortium name="DOE Joint Genome Institute"/>
            <person name="Haridas S."/>
            <person name="Albert R."/>
            <person name="Binder M."/>
            <person name="Bloem J."/>
            <person name="Labutti K."/>
            <person name="Salamov A."/>
            <person name="Andreopoulos B."/>
            <person name="Baker S.E."/>
            <person name="Barry K."/>
            <person name="Bills G."/>
            <person name="Bluhm B.H."/>
            <person name="Cannon C."/>
            <person name="Castanera R."/>
            <person name="Culley D.E."/>
            <person name="Daum C."/>
            <person name="Ezra D."/>
            <person name="Gonzalez J.B."/>
            <person name="Henrissat B."/>
            <person name="Kuo A."/>
            <person name="Liang C."/>
            <person name="Lipzen A."/>
            <person name="Lutzoni F."/>
            <person name="Magnuson J."/>
            <person name="Mondo S."/>
            <person name="Nolan M."/>
            <person name="Ohm R."/>
            <person name="Pangilinan J."/>
            <person name="Park H.-J."/>
            <person name="Ramirez L."/>
            <person name="Alfaro M."/>
            <person name="Sun H."/>
            <person name="Tritt A."/>
            <person name="Yoshinaga Y."/>
            <person name="Zwiers L.-H."/>
            <person name="Turgeon B.G."/>
            <person name="Goodwin S.B."/>
            <person name="Spatafora J.W."/>
            <person name="Crous P.W."/>
            <person name="Grigoriev I.V."/>
        </authorList>
    </citation>
    <scope>NUCLEOTIDE SEQUENCE</scope>
    <source>
        <strain evidence="3 5">CBS 781.70</strain>
    </source>
</reference>
<evidence type="ECO:0000256" key="1">
    <source>
        <dbReference type="SAM" id="Coils"/>
    </source>
</evidence>
<evidence type="ECO:0000313" key="3">
    <source>
        <dbReference type="EMBL" id="KAF1810868.1"/>
    </source>
</evidence>
<feature type="region of interest" description="Disordered" evidence="2">
    <location>
        <begin position="300"/>
        <end position="362"/>
    </location>
</feature>
<dbReference type="Proteomes" id="UP000504638">
    <property type="component" value="Unplaced"/>
</dbReference>
<feature type="compositionally biased region" description="Gly residues" evidence="2">
    <location>
        <begin position="321"/>
        <end position="335"/>
    </location>
</feature>
<feature type="region of interest" description="Disordered" evidence="2">
    <location>
        <begin position="49"/>
        <end position="76"/>
    </location>
</feature>
<reference evidence="5" key="3">
    <citation type="submission" date="2025-04" db="UniProtKB">
        <authorList>
            <consortium name="RefSeq"/>
        </authorList>
    </citation>
    <scope>IDENTIFICATION</scope>
    <source>
        <strain evidence="5">CBS 781.70</strain>
    </source>
</reference>
<evidence type="ECO:0000313" key="4">
    <source>
        <dbReference type="Proteomes" id="UP000504638"/>
    </source>
</evidence>
<proteinExistence type="predicted"/>
<keyword evidence="4" id="KW-1185">Reference proteome</keyword>
<feature type="compositionally biased region" description="Low complexity" evidence="2">
    <location>
        <begin position="53"/>
        <end position="66"/>
    </location>
</feature>
<dbReference type="EMBL" id="ML975164">
    <property type="protein sequence ID" value="KAF1810868.1"/>
    <property type="molecule type" value="Genomic_DNA"/>
</dbReference>
<gene>
    <name evidence="3 5" type="ORF">P152DRAFT_490730</name>
</gene>
<dbReference type="AlphaFoldDB" id="A0A6G1FYM3"/>
<organism evidence="3">
    <name type="scientific">Eremomyces bilateralis CBS 781.70</name>
    <dbReference type="NCBI Taxonomy" id="1392243"/>
    <lineage>
        <taxon>Eukaryota</taxon>
        <taxon>Fungi</taxon>
        <taxon>Dikarya</taxon>
        <taxon>Ascomycota</taxon>
        <taxon>Pezizomycotina</taxon>
        <taxon>Dothideomycetes</taxon>
        <taxon>Dothideomycetes incertae sedis</taxon>
        <taxon>Eremomycetales</taxon>
        <taxon>Eremomycetaceae</taxon>
        <taxon>Eremomyces</taxon>
    </lineage>
</organism>
<feature type="coiled-coil region" evidence="1">
    <location>
        <begin position="95"/>
        <end position="129"/>
    </location>
</feature>
<feature type="compositionally biased region" description="Polar residues" evidence="2">
    <location>
        <begin position="241"/>
        <end position="256"/>
    </location>
</feature>
<keyword evidence="1" id="KW-0175">Coiled coil</keyword>
<accession>A0A6G1FYM3</accession>